<keyword evidence="4" id="KW-1185">Reference proteome</keyword>
<evidence type="ECO:0000313" key="3">
    <source>
        <dbReference type="EMBL" id="MBB6670021.1"/>
    </source>
</evidence>
<sequence>MKILITGACGFIGRNLISELESHGHDLVLTDRQRLEDATVFVPGLAERAASPLVTQWPFLLGDIMDHEQMRRHVEGVDAVVHLAASPTGLPEQGVDTFKYNALGTFNLLDACRLQGVSRFIAASSINAYGTFYWRINQEPVVYNELPLTEDFRPVPQDPYSLSKWVNEETCAAFHRAYGVKTAALRFGAVWTDEMYRRTIEAGLSPTAAWSDDLFTWVHVGDIVMAIRQALEAEQLPGYGAYTLNAADTRCPEPTMELLRQWKPDLVGRLSAPLQGRDSLISTAKAKAAFGYEPRYRLDEGIRT</sequence>
<evidence type="ECO:0000259" key="2">
    <source>
        <dbReference type="Pfam" id="PF01370"/>
    </source>
</evidence>
<comment type="caution">
    <text evidence="3">The sequence shown here is derived from an EMBL/GenBank/DDBJ whole genome shotgun (WGS) entry which is preliminary data.</text>
</comment>
<dbReference type="Pfam" id="PF01370">
    <property type="entry name" value="Epimerase"/>
    <property type="match status" value="1"/>
</dbReference>
<gene>
    <name evidence="3" type="ORF">H7C19_04885</name>
</gene>
<comment type="similarity">
    <text evidence="1">Belongs to the NAD(P)-dependent epimerase/dehydratase family.</text>
</comment>
<dbReference type="Gene3D" id="3.40.50.720">
    <property type="entry name" value="NAD(P)-binding Rossmann-like Domain"/>
    <property type="match status" value="1"/>
</dbReference>
<evidence type="ECO:0000256" key="1">
    <source>
        <dbReference type="ARBA" id="ARBA00007637"/>
    </source>
</evidence>
<feature type="domain" description="NAD-dependent epimerase/dehydratase" evidence="2">
    <location>
        <begin position="3"/>
        <end position="234"/>
    </location>
</feature>
<dbReference type="EMBL" id="JACJVP010000006">
    <property type="protein sequence ID" value="MBB6670021.1"/>
    <property type="molecule type" value="Genomic_DNA"/>
</dbReference>
<dbReference type="Proteomes" id="UP000547209">
    <property type="component" value="Unassembled WGS sequence"/>
</dbReference>
<dbReference type="SUPFAM" id="SSF51735">
    <property type="entry name" value="NAD(P)-binding Rossmann-fold domains"/>
    <property type="match status" value="1"/>
</dbReference>
<reference evidence="3 4" key="1">
    <citation type="submission" date="2020-08" db="EMBL/GenBank/DDBJ databases">
        <title>Cohnella phylogeny.</title>
        <authorList>
            <person name="Dunlap C."/>
        </authorList>
    </citation>
    <scope>NUCLEOTIDE SEQUENCE [LARGE SCALE GENOMIC DNA]</scope>
    <source>
        <strain evidence="3 4">DSM 28246</strain>
    </source>
</reference>
<dbReference type="InterPro" id="IPR001509">
    <property type="entry name" value="Epimerase_deHydtase"/>
</dbReference>
<name>A0A7X0RPA4_9BACL</name>
<dbReference type="RefSeq" id="WP_185141462.1">
    <property type="nucleotide sequence ID" value="NZ_JACJVP010000006.1"/>
</dbReference>
<dbReference type="InterPro" id="IPR036291">
    <property type="entry name" value="NAD(P)-bd_dom_sf"/>
</dbReference>
<dbReference type="AlphaFoldDB" id="A0A7X0RPA4"/>
<organism evidence="3 4">
    <name type="scientific">Cohnella nanjingensis</name>
    <dbReference type="NCBI Taxonomy" id="1387779"/>
    <lineage>
        <taxon>Bacteria</taxon>
        <taxon>Bacillati</taxon>
        <taxon>Bacillota</taxon>
        <taxon>Bacilli</taxon>
        <taxon>Bacillales</taxon>
        <taxon>Paenibacillaceae</taxon>
        <taxon>Cohnella</taxon>
    </lineage>
</organism>
<protein>
    <submittedName>
        <fullName evidence="3">NAD(P)-dependent oxidoreductase</fullName>
    </submittedName>
</protein>
<evidence type="ECO:0000313" key="4">
    <source>
        <dbReference type="Proteomes" id="UP000547209"/>
    </source>
</evidence>
<accession>A0A7X0RPA4</accession>
<dbReference type="PANTHER" id="PTHR43000">
    <property type="entry name" value="DTDP-D-GLUCOSE 4,6-DEHYDRATASE-RELATED"/>
    <property type="match status" value="1"/>
</dbReference>
<proteinExistence type="inferred from homology"/>